<dbReference type="InterPro" id="IPR011990">
    <property type="entry name" value="TPR-like_helical_dom_sf"/>
</dbReference>
<dbReference type="SMART" id="SM00421">
    <property type="entry name" value="HTH_LUXR"/>
    <property type="match status" value="1"/>
</dbReference>
<dbReference type="GO" id="GO:0003677">
    <property type="term" value="F:DNA binding"/>
    <property type="evidence" value="ECO:0007669"/>
    <property type="project" value="UniProtKB-KW"/>
</dbReference>
<feature type="domain" description="HTH luxR-type" evidence="4">
    <location>
        <begin position="803"/>
        <end position="868"/>
    </location>
</feature>
<dbReference type="AlphaFoldDB" id="A0A521E104"/>
<dbReference type="InterPro" id="IPR016032">
    <property type="entry name" value="Sig_transdc_resp-reg_C-effctor"/>
</dbReference>
<evidence type="ECO:0000313" key="6">
    <source>
        <dbReference type="Proteomes" id="UP000317484"/>
    </source>
</evidence>
<dbReference type="EMBL" id="FXTJ01000004">
    <property type="protein sequence ID" value="SMO77646.1"/>
    <property type="molecule type" value="Genomic_DNA"/>
</dbReference>
<evidence type="ECO:0000313" key="5">
    <source>
        <dbReference type="EMBL" id="SMO77646.1"/>
    </source>
</evidence>
<keyword evidence="1" id="KW-0805">Transcription regulation</keyword>
<dbReference type="SUPFAM" id="SSF46894">
    <property type="entry name" value="C-terminal effector domain of the bipartite response regulators"/>
    <property type="match status" value="1"/>
</dbReference>
<dbReference type="InterPro" id="IPR036388">
    <property type="entry name" value="WH-like_DNA-bd_sf"/>
</dbReference>
<keyword evidence="3" id="KW-0804">Transcription</keyword>
<dbReference type="Gene3D" id="1.25.40.10">
    <property type="entry name" value="Tetratricopeptide repeat domain"/>
    <property type="match status" value="1"/>
</dbReference>
<sequence length="871" mass="91739">MALPRDAPLRFPARKGVVPSLPAGFVPRPRLLERLDEAGPDQVVVVSAPAGSGKTLLLAEWVRDREQLETAWVRLDSDDNDPRRLWSAVVASLLAVPSAGRDDRLRRLAGVTRSDGVDVAEELADVLDTLGTPVRLVLDDVHELTGREVLHDLTRVVRQRPAGVRLVLASRADPPVSIPRLRLEGRVHELRADALAFTLPETTALLETTGLALTPPQVATLQARTEGWAAGLRLAVLALRRTEDAAGFLTSFSGDERSVAEYLTGEILDGLDPDTQDFLGLVSVCSPLPAALAVALSQRGDAERVLDDLRQETALVERTPRGSYRIQPLLRSYLVADLARQRPRAHRQAQATAARWWSANGQHVHALRHAERSGDGDLTGSLVRGAGVPLLLGGDLGPLRRALAAVGPGARTADPWLALTAAITHLDARAPAAAAAELENARRAWPDTPDAGLVALRASAELLASGLGLDVGQSRPSPDAADQDRSDLAALLHASRGAAEFGNPGGTDVDHARAELKQALDLARALDLGYLEVQSLSMLATLAAMRGDLREMTETAQRAVTAAATRGRHPSEWSAAPVGMLAYGCLLRGDPEAASAHAQEVLGLGDQLPPEAAYTLHAVHGAALADRGHRAAGLAEVQAAREAFGATPAPPSMAAALALLEHGVALLSGNPSAAAEVAAWLAARVSRTGETLLLRAREEMAAGRFAAAQASVTPVHDPATPLLLPQTAVEAHLVDAECALQAGDLPAGRASLEAALVRAESVGVARPLALAGPLTQELLDAGPARRGRARFDAEVAAARAALVSRPAVRLSERELAVLALLPSLLNAREIAEEFTVSVNTVKTHIRSIYAKLGVSSRRAAVRRAQDSGLLP</sequence>
<name>A0A521E104_9ACTN</name>
<dbReference type="Pfam" id="PF25873">
    <property type="entry name" value="WHD_MalT"/>
    <property type="match status" value="1"/>
</dbReference>
<dbReference type="GO" id="GO:0006355">
    <property type="term" value="P:regulation of DNA-templated transcription"/>
    <property type="evidence" value="ECO:0007669"/>
    <property type="project" value="InterPro"/>
</dbReference>
<protein>
    <submittedName>
        <fullName evidence="5">LuxR family transcriptional regulator, maltose regulon positive regulatory protein</fullName>
    </submittedName>
</protein>
<evidence type="ECO:0000256" key="3">
    <source>
        <dbReference type="ARBA" id="ARBA00023163"/>
    </source>
</evidence>
<dbReference type="Proteomes" id="UP000317484">
    <property type="component" value="Unassembled WGS sequence"/>
</dbReference>
<dbReference type="Pfam" id="PF00196">
    <property type="entry name" value="GerE"/>
    <property type="match status" value="1"/>
</dbReference>
<keyword evidence="6" id="KW-1185">Reference proteome</keyword>
<keyword evidence="2" id="KW-0238">DNA-binding</keyword>
<accession>A0A521E104</accession>
<dbReference type="PANTHER" id="PTHR44688:SF25">
    <property type="entry name" value="HTH LUXR-TYPE DOMAIN-CONTAINING PROTEIN"/>
    <property type="match status" value="1"/>
</dbReference>
<dbReference type="Gene3D" id="1.10.10.10">
    <property type="entry name" value="Winged helix-like DNA-binding domain superfamily/Winged helix DNA-binding domain"/>
    <property type="match status" value="1"/>
</dbReference>
<organism evidence="5 6">
    <name type="scientific">Geodermatophilus aquaeductus</name>
    <dbReference type="NCBI Taxonomy" id="1564161"/>
    <lineage>
        <taxon>Bacteria</taxon>
        <taxon>Bacillati</taxon>
        <taxon>Actinomycetota</taxon>
        <taxon>Actinomycetes</taxon>
        <taxon>Geodermatophilales</taxon>
        <taxon>Geodermatophilaceae</taxon>
        <taxon>Geodermatophilus</taxon>
    </lineage>
</organism>
<dbReference type="InterPro" id="IPR049945">
    <property type="entry name" value="AAA_22"/>
</dbReference>
<dbReference type="PANTHER" id="PTHR44688">
    <property type="entry name" value="DNA-BINDING TRANSCRIPTIONAL ACTIVATOR DEVR_DOSR"/>
    <property type="match status" value="1"/>
</dbReference>
<gene>
    <name evidence="5" type="ORF">SAMN06273567_104113</name>
</gene>
<dbReference type="Gene3D" id="3.40.50.300">
    <property type="entry name" value="P-loop containing nucleotide triphosphate hydrolases"/>
    <property type="match status" value="1"/>
</dbReference>
<evidence type="ECO:0000256" key="1">
    <source>
        <dbReference type="ARBA" id="ARBA00023015"/>
    </source>
</evidence>
<proteinExistence type="predicted"/>
<dbReference type="PROSITE" id="PS50043">
    <property type="entry name" value="HTH_LUXR_2"/>
    <property type="match status" value="1"/>
</dbReference>
<dbReference type="InterPro" id="IPR059106">
    <property type="entry name" value="WHD_MalT"/>
</dbReference>
<dbReference type="InterPro" id="IPR027417">
    <property type="entry name" value="P-loop_NTPase"/>
</dbReference>
<evidence type="ECO:0000259" key="4">
    <source>
        <dbReference type="PROSITE" id="PS50043"/>
    </source>
</evidence>
<dbReference type="SUPFAM" id="SSF52540">
    <property type="entry name" value="P-loop containing nucleoside triphosphate hydrolases"/>
    <property type="match status" value="1"/>
</dbReference>
<dbReference type="CDD" id="cd06170">
    <property type="entry name" value="LuxR_C_like"/>
    <property type="match status" value="1"/>
</dbReference>
<dbReference type="Pfam" id="PF13401">
    <property type="entry name" value="AAA_22"/>
    <property type="match status" value="1"/>
</dbReference>
<dbReference type="InterPro" id="IPR000792">
    <property type="entry name" value="Tscrpt_reg_LuxR_C"/>
</dbReference>
<evidence type="ECO:0000256" key="2">
    <source>
        <dbReference type="ARBA" id="ARBA00023125"/>
    </source>
</evidence>
<dbReference type="GO" id="GO:0016887">
    <property type="term" value="F:ATP hydrolysis activity"/>
    <property type="evidence" value="ECO:0007669"/>
    <property type="project" value="InterPro"/>
</dbReference>
<reference evidence="5 6" key="1">
    <citation type="submission" date="2017-05" db="EMBL/GenBank/DDBJ databases">
        <authorList>
            <person name="Varghese N."/>
            <person name="Submissions S."/>
        </authorList>
    </citation>
    <scope>NUCLEOTIDE SEQUENCE [LARGE SCALE GENOMIC DNA]</scope>
    <source>
        <strain evidence="5 6">DSM 46834</strain>
    </source>
</reference>